<proteinExistence type="inferred from homology"/>
<dbReference type="InterPro" id="IPR038371">
    <property type="entry name" value="Cu_polyphenol_OxRdtase_sf"/>
</dbReference>
<keyword evidence="6" id="KW-0378">Hydrolase</keyword>
<dbReference type="SUPFAM" id="SSF64438">
    <property type="entry name" value="CNF1/YfiH-like putative cysteine hydrolases"/>
    <property type="match status" value="1"/>
</dbReference>
<evidence type="ECO:0000256" key="2">
    <source>
        <dbReference type="ARBA" id="ARBA00003215"/>
    </source>
</evidence>
<evidence type="ECO:0000256" key="3">
    <source>
        <dbReference type="ARBA" id="ARBA00007353"/>
    </source>
</evidence>
<dbReference type="GO" id="GO:0016787">
    <property type="term" value="F:hydrolase activity"/>
    <property type="evidence" value="ECO:0007669"/>
    <property type="project" value="UniProtKB-KW"/>
</dbReference>
<dbReference type="InterPro" id="IPR003730">
    <property type="entry name" value="Cu_polyphenol_OxRdtase"/>
</dbReference>
<evidence type="ECO:0000256" key="4">
    <source>
        <dbReference type="ARBA" id="ARBA00022679"/>
    </source>
</evidence>
<dbReference type="OrthoDB" id="4279at2"/>
<dbReference type="Gene3D" id="3.60.140.10">
    <property type="entry name" value="CNF1/YfiH-like putative cysteine hydrolases"/>
    <property type="match status" value="1"/>
</dbReference>
<dbReference type="NCBIfam" id="TIGR00726">
    <property type="entry name" value="peptidoglycan editing factor PgeF"/>
    <property type="match status" value="1"/>
</dbReference>
<organism evidence="12 13">
    <name type="scientific">Eubacterium ruminantium</name>
    <dbReference type="NCBI Taxonomy" id="42322"/>
    <lineage>
        <taxon>Bacteria</taxon>
        <taxon>Bacillati</taxon>
        <taxon>Bacillota</taxon>
        <taxon>Clostridia</taxon>
        <taxon>Eubacteriales</taxon>
        <taxon>Eubacteriaceae</taxon>
        <taxon>Eubacterium</taxon>
    </lineage>
</organism>
<comment type="catalytic activity">
    <reaction evidence="1">
        <text>inosine + phosphate = alpha-D-ribose 1-phosphate + hypoxanthine</text>
        <dbReference type="Rhea" id="RHEA:27646"/>
        <dbReference type="ChEBI" id="CHEBI:17368"/>
        <dbReference type="ChEBI" id="CHEBI:17596"/>
        <dbReference type="ChEBI" id="CHEBI:43474"/>
        <dbReference type="ChEBI" id="CHEBI:57720"/>
        <dbReference type="EC" id="2.4.2.1"/>
    </reaction>
    <physiologicalReaction direction="left-to-right" evidence="1">
        <dbReference type="Rhea" id="RHEA:27647"/>
    </physiologicalReaction>
</comment>
<dbReference type="CDD" id="cd16833">
    <property type="entry name" value="YfiH"/>
    <property type="match status" value="1"/>
</dbReference>
<evidence type="ECO:0000256" key="6">
    <source>
        <dbReference type="ARBA" id="ARBA00022801"/>
    </source>
</evidence>
<evidence type="ECO:0000313" key="13">
    <source>
        <dbReference type="Proteomes" id="UP000189857"/>
    </source>
</evidence>
<evidence type="ECO:0000256" key="10">
    <source>
        <dbReference type="ARBA" id="ARBA00049893"/>
    </source>
</evidence>
<comment type="function">
    <text evidence="2">Purine nucleoside enzyme that catalyzes the phosphorolysis of adenosine and inosine nucleosides, yielding D-ribose 1-phosphate and the respective free bases, adenine and hypoxanthine. Also catalyzes the phosphorolysis of S-methyl-5'-thioadenosine into adenine and S-methyl-5-thio-alpha-D-ribose 1-phosphate. Also has adenosine deaminase activity.</text>
</comment>
<dbReference type="RefSeq" id="WP_078786881.1">
    <property type="nucleotide sequence ID" value="NZ_FMTO01000004.1"/>
</dbReference>
<name>A0A1T4M1M4_9FIRM</name>
<evidence type="ECO:0000256" key="8">
    <source>
        <dbReference type="ARBA" id="ARBA00047989"/>
    </source>
</evidence>
<evidence type="ECO:0000256" key="7">
    <source>
        <dbReference type="ARBA" id="ARBA00022833"/>
    </source>
</evidence>
<comment type="catalytic activity">
    <reaction evidence="10">
        <text>S-methyl-5'-thioadenosine + phosphate = 5-(methylsulfanyl)-alpha-D-ribose 1-phosphate + adenine</text>
        <dbReference type="Rhea" id="RHEA:11852"/>
        <dbReference type="ChEBI" id="CHEBI:16708"/>
        <dbReference type="ChEBI" id="CHEBI:17509"/>
        <dbReference type="ChEBI" id="CHEBI:43474"/>
        <dbReference type="ChEBI" id="CHEBI:58533"/>
        <dbReference type="EC" id="2.4.2.28"/>
    </reaction>
    <physiologicalReaction direction="left-to-right" evidence="10">
        <dbReference type="Rhea" id="RHEA:11853"/>
    </physiologicalReaction>
</comment>
<dbReference type="EMBL" id="FUXA01000006">
    <property type="protein sequence ID" value="SJZ60678.1"/>
    <property type="molecule type" value="Genomic_DNA"/>
</dbReference>
<reference evidence="12 13" key="1">
    <citation type="submission" date="2017-02" db="EMBL/GenBank/DDBJ databases">
        <authorList>
            <person name="Peterson S.W."/>
        </authorList>
    </citation>
    <scope>NUCLEOTIDE SEQUENCE [LARGE SCALE GENOMIC DNA]</scope>
    <source>
        <strain evidence="12 13">ATCC 17233</strain>
    </source>
</reference>
<comment type="similarity">
    <text evidence="3 11">Belongs to the purine nucleoside phosphorylase YfiH/LACC1 family.</text>
</comment>
<dbReference type="PANTHER" id="PTHR30616">
    <property type="entry name" value="UNCHARACTERIZED PROTEIN YFIH"/>
    <property type="match status" value="1"/>
</dbReference>
<keyword evidence="7" id="KW-0862">Zinc</keyword>
<comment type="catalytic activity">
    <reaction evidence="8">
        <text>adenosine + H2O + H(+) = inosine + NH4(+)</text>
        <dbReference type="Rhea" id="RHEA:24408"/>
        <dbReference type="ChEBI" id="CHEBI:15377"/>
        <dbReference type="ChEBI" id="CHEBI:15378"/>
        <dbReference type="ChEBI" id="CHEBI:16335"/>
        <dbReference type="ChEBI" id="CHEBI:17596"/>
        <dbReference type="ChEBI" id="CHEBI:28938"/>
        <dbReference type="EC" id="3.5.4.4"/>
    </reaction>
    <physiologicalReaction direction="left-to-right" evidence="8">
        <dbReference type="Rhea" id="RHEA:24409"/>
    </physiologicalReaction>
</comment>
<dbReference type="PANTHER" id="PTHR30616:SF2">
    <property type="entry name" value="PURINE NUCLEOSIDE PHOSPHORYLASE LACC1"/>
    <property type="match status" value="1"/>
</dbReference>
<accession>A0A1T4M1M4</accession>
<evidence type="ECO:0000256" key="9">
    <source>
        <dbReference type="ARBA" id="ARBA00048968"/>
    </source>
</evidence>
<comment type="catalytic activity">
    <reaction evidence="9">
        <text>adenosine + phosphate = alpha-D-ribose 1-phosphate + adenine</text>
        <dbReference type="Rhea" id="RHEA:27642"/>
        <dbReference type="ChEBI" id="CHEBI:16335"/>
        <dbReference type="ChEBI" id="CHEBI:16708"/>
        <dbReference type="ChEBI" id="CHEBI:43474"/>
        <dbReference type="ChEBI" id="CHEBI:57720"/>
        <dbReference type="EC" id="2.4.2.1"/>
    </reaction>
    <physiologicalReaction direction="left-to-right" evidence="9">
        <dbReference type="Rhea" id="RHEA:27643"/>
    </physiologicalReaction>
</comment>
<evidence type="ECO:0000256" key="11">
    <source>
        <dbReference type="RuleBase" id="RU361274"/>
    </source>
</evidence>
<dbReference type="Proteomes" id="UP000189857">
    <property type="component" value="Unassembled WGS sequence"/>
</dbReference>
<dbReference type="AlphaFoldDB" id="A0A1T4M1M4"/>
<evidence type="ECO:0000313" key="12">
    <source>
        <dbReference type="EMBL" id="SJZ60678.1"/>
    </source>
</evidence>
<keyword evidence="5" id="KW-0479">Metal-binding</keyword>
<dbReference type="GO" id="GO:0017061">
    <property type="term" value="F:S-methyl-5-thioadenosine phosphorylase activity"/>
    <property type="evidence" value="ECO:0007669"/>
    <property type="project" value="UniProtKB-EC"/>
</dbReference>
<sequence length="276" mass="30944">MIDEKRLTQIKIDNDTTVSVIKSKLLSKFDDKIVHGFSTRLGGVSKDHLSSMNLSFSRGDERDNVLENHRRFAKALGYDEKKLVFSDQVHKDHIRICTEEDAGKGIIIESDIKETDGLMTEVKGLPLITFFADCVPLLFYAPDINTVAAVHSGWKGTFLRIGPKTVKLFRDRNADISKLICYIGPSICGGCYEIGPDTAENFMDFNDGIILRDNHNGKYNLSLQKAIRKTLIKEGMKEENIEISDICTACNSDILFSHRKTNGKRGNLAAVIMLKQ</sequence>
<dbReference type="InterPro" id="IPR011324">
    <property type="entry name" value="Cytotoxic_necrot_fac-like_cat"/>
</dbReference>
<evidence type="ECO:0000256" key="1">
    <source>
        <dbReference type="ARBA" id="ARBA00000553"/>
    </source>
</evidence>
<keyword evidence="13" id="KW-1185">Reference proteome</keyword>
<evidence type="ECO:0000256" key="5">
    <source>
        <dbReference type="ARBA" id="ARBA00022723"/>
    </source>
</evidence>
<dbReference type="GO" id="GO:0005507">
    <property type="term" value="F:copper ion binding"/>
    <property type="evidence" value="ECO:0007669"/>
    <property type="project" value="TreeGrafter"/>
</dbReference>
<keyword evidence="4" id="KW-0808">Transferase</keyword>
<dbReference type="Pfam" id="PF02578">
    <property type="entry name" value="Cu-oxidase_4"/>
    <property type="match status" value="1"/>
</dbReference>
<protein>
    <recommendedName>
        <fullName evidence="11">Purine nucleoside phosphorylase</fullName>
    </recommendedName>
</protein>
<gene>
    <name evidence="12" type="ORF">SAMN02745110_01042</name>
</gene>